<evidence type="ECO:0000256" key="9">
    <source>
        <dbReference type="SAM" id="Phobius"/>
    </source>
</evidence>
<feature type="transmembrane region" description="Helical" evidence="9">
    <location>
        <begin position="101"/>
        <end position="121"/>
    </location>
</feature>
<keyword evidence="8" id="KW-0676">Redox-active center</keyword>
<evidence type="ECO:0000313" key="11">
    <source>
        <dbReference type="Proteomes" id="UP000001645"/>
    </source>
</evidence>
<evidence type="ECO:0000256" key="4">
    <source>
        <dbReference type="ARBA" id="ARBA00022824"/>
    </source>
</evidence>
<evidence type="ECO:0000313" key="10">
    <source>
        <dbReference type="Ensembl" id="ENSMGAP00000025083.1"/>
    </source>
</evidence>
<organism evidence="10 11">
    <name type="scientific">Meleagris gallopavo</name>
    <name type="common">Wild turkey</name>
    <dbReference type="NCBI Taxonomy" id="9103"/>
    <lineage>
        <taxon>Eukaryota</taxon>
        <taxon>Metazoa</taxon>
        <taxon>Chordata</taxon>
        <taxon>Craniata</taxon>
        <taxon>Vertebrata</taxon>
        <taxon>Euteleostomi</taxon>
        <taxon>Archelosauria</taxon>
        <taxon>Archosauria</taxon>
        <taxon>Dinosauria</taxon>
        <taxon>Saurischia</taxon>
        <taxon>Theropoda</taxon>
        <taxon>Coelurosauria</taxon>
        <taxon>Aves</taxon>
        <taxon>Neognathae</taxon>
        <taxon>Galloanserae</taxon>
        <taxon>Galliformes</taxon>
        <taxon>Phasianidae</taxon>
        <taxon>Meleagridinae</taxon>
        <taxon>Meleagris</taxon>
    </lineage>
</organism>
<keyword evidence="6 9" id="KW-1133">Transmembrane helix</keyword>
<keyword evidence="9" id="KW-0472">Membrane</keyword>
<dbReference type="InterPro" id="IPR052454">
    <property type="entry name" value="TMX_domain-containing"/>
</dbReference>
<evidence type="ECO:0000256" key="3">
    <source>
        <dbReference type="ARBA" id="ARBA00022729"/>
    </source>
</evidence>
<dbReference type="GO" id="GO:0005789">
    <property type="term" value="C:endoplasmic reticulum membrane"/>
    <property type="evidence" value="ECO:0007669"/>
    <property type="project" value="UniProtKB-SubCell"/>
</dbReference>
<reference evidence="10" key="3">
    <citation type="submission" date="2025-09" db="UniProtKB">
        <authorList>
            <consortium name="Ensembl"/>
        </authorList>
    </citation>
    <scope>IDENTIFICATION</scope>
</reference>
<reference evidence="10 11" key="1">
    <citation type="journal article" date="2010" name="PLoS Biol.">
        <title>Multi-platform next-generation sequencing of the domestic turkey (Meleagris gallopavo): genome assembly and analysis.</title>
        <authorList>
            <person name="Dalloul R.A."/>
            <person name="Long J.A."/>
            <person name="Zimin A.V."/>
            <person name="Aslam L."/>
            <person name="Beal K."/>
            <person name="Blomberg L.A."/>
            <person name="Bouffard P."/>
            <person name="Burt D.W."/>
            <person name="Crasta O."/>
            <person name="Crooijmans R.P."/>
            <person name="Cooper K."/>
            <person name="Coulombe R.A."/>
            <person name="De S."/>
            <person name="Delany M.E."/>
            <person name="Dodgson J.B."/>
            <person name="Dong J.J."/>
            <person name="Evans C."/>
            <person name="Frederickson K.M."/>
            <person name="Flicek P."/>
            <person name="Florea L."/>
            <person name="Folkerts O."/>
            <person name="Groenen M.A."/>
            <person name="Harkins T.T."/>
            <person name="Herrero J."/>
            <person name="Hoffmann S."/>
            <person name="Megens H.J."/>
            <person name="Jiang A."/>
            <person name="de Jong P."/>
            <person name="Kaiser P."/>
            <person name="Kim H."/>
            <person name="Kim K.W."/>
            <person name="Kim S."/>
            <person name="Langenberger D."/>
            <person name="Lee M.K."/>
            <person name="Lee T."/>
            <person name="Mane S."/>
            <person name="Marcais G."/>
            <person name="Marz M."/>
            <person name="McElroy A.P."/>
            <person name="Modise T."/>
            <person name="Nefedov M."/>
            <person name="Notredame C."/>
            <person name="Paton I.R."/>
            <person name="Payne W.S."/>
            <person name="Pertea G."/>
            <person name="Prickett D."/>
            <person name="Puiu D."/>
            <person name="Qioa D."/>
            <person name="Raineri E."/>
            <person name="Ruffier M."/>
            <person name="Salzberg S.L."/>
            <person name="Schatz M.C."/>
            <person name="Scheuring C."/>
            <person name="Schmidt C.J."/>
            <person name="Schroeder S."/>
            <person name="Searle S.M."/>
            <person name="Smith E.J."/>
            <person name="Smith J."/>
            <person name="Sonstegard T.S."/>
            <person name="Stadler P.F."/>
            <person name="Tafer H."/>
            <person name="Tu Z.J."/>
            <person name="Van Tassell C.P."/>
            <person name="Vilella A.J."/>
            <person name="Williams K.P."/>
            <person name="Yorke J.A."/>
            <person name="Zhang L."/>
            <person name="Zhang H.B."/>
            <person name="Zhang X."/>
            <person name="Zhang Y."/>
            <person name="Reed K.M."/>
        </authorList>
    </citation>
    <scope>NUCLEOTIDE SEQUENCE [LARGE SCALE GENOMIC DNA]</scope>
</reference>
<keyword evidence="4" id="KW-0256">Endoplasmic reticulum</keyword>
<keyword evidence="7" id="KW-1015">Disulfide bond</keyword>
<protein>
    <submittedName>
        <fullName evidence="10">Uncharacterized protein</fullName>
    </submittedName>
</protein>
<keyword evidence="2" id="KW-0813">Transport</keyword>
<keyword evidence="11" id="KW-1185">Reference proteome</keyword>
<evidence type="ECO:0000256" key="8">
    <source>
        <dbReference type="ARBA" id="ARBA00023284"/>
    </source>
</evidence>
<reference evidence="10" key="2">
    <citation type="submission" date="2025-08" db="UniProtKB">
        <authorList>
            <consortium name="Ensembl"/>
        </authorList>
    </citation>
    <scope>IDENTIFICATION</scope>
</reference>
<accession>A0A803XZY6</accession>
<evidence type="ECO:0000256" key="7">
    <source>
        <dbReference type="ARBA" id="ARBA00023157"/>
    </source>
</evidence>
<feature type="transmembrane region" description="Helical" evidence="9">
    <location>
        <begin position="65"/>
        <end position="86"/>
    </location>
</feature>
<dbReference type="GO" id="GO:0015036">
    <property type="term" value="F:disulfide oxidoreductase activity"/>
    <property type="evidence" value="ECO:0007669"/>
    <property type="project" value="TreeGrafter"/>
</dbReference>
<dbReference type="InParanoid" id="A0A803XZY6"/>
<dbReference type="GeneTree" id="ENSGT00940000155959"/>
<evidence type="ECO:0000256" key="2">
    <source>
        <dbReference type="ARBA" id="ARBA00022448"/>
    </source>
</evidence>
<name>A0A803XZY6_MELGA</name>
<dbReference type="Proteomes" id="UP000001645">
    <property type="component" value="Chromosome 5"/>
</dbReference>
<evidence type="ECO:0000256" key="5">
    <source>
        <dbReference type="ARBA" id="ARBA00022982"/>
    </source>
</evidence>
<dbReference type="Ensembl" id="ENSMGAT00000026080.1">
    <property type="protein sequence ID" value="ENSMGAP00000025083.1"/>
    <property type="gene ID" value="ENSMGAG00000019781.1"/>
</dbReference>
<keyword evidence="9" id="KW-0812">Transmembrane</keyword>
<dbReference type="PANTHER" id="PTHR46107:SF2">
    <property type="entry name" value="THIOREDOXIN-RELATED TRANSMEMBRANE PROTEIN 1"/>
    <property type="match status" value="1"/>
</dbReference>
<feature type="transmembrane region" description="Helical" evidence="9">
    <location>
        <begin position="15"/>
        <end position="33"/>
    </location>
</feature>
<dbReference type="AlphaFoldDB" id="A0A803XZY6"/>
<dbReference type="PANTHER" id="PTHR46107">
    <property type="entry name" value="DUMPY: SHORTER THAN WILD-TYPE"/>
    <property type="match status" value="1"/>
</dbReference>
<keyword evidence="3" id="KW-0732">Signal</keyword>
<evidence type="ECO:0000256" key="1">
    <source>
        <dbReference type="ARBA" id="ARBA00004389"/>
    </source>
</evidence>
<comment type="subcellular location">
    <subcellularLocation>
        <location evidence="1">Endoplasmic reticulum membrane</location>
        <topology evidence="1">Single-pass membrane protein</topology>
    </subcellularLocation>
</comment>
<sequence>MNATVIFSLFPSGHIYSAFSCVFLFCNLFSVAIKMECLGNTRMKTDFINFIKDQEWKSTEPVSSWFHPSFYLVSSMSALCQMSAWIRHCHGYLTEGIGMQIWGSYAVFLLATLFSGLICNLKVNHLKHISLCLLRAFGLTLSFFHFR</sequence>
<keyword evidence="5" id="KW-0249">Electron transport</keyword>
<proteinExistence type="predicted"/>
<evidence type="ECO:0000256" key="6">
    <source>
        <dbReference type="ARBA" id="ARBA00022989"/>
    </source>
</evidence>